<dbReference type="InterPro" id="IPR028973">
    <property type="entry name" value="PhnB-like"/>
</dbReference>
<dbReference type="PANTHER" id="PTHR33990:SF1">
    <property type="entry name" value="PROTEIN YJDN"/>
    <property type="match status" value="1"/>
</dbReference>
<dbReference type="RefSeq" id="WP_013630595.1">
    <property type="nucleotide sequence ID" value="NC_015174.1"/>
</dbReference>
<sequence length="142" mass="15527">MASTTATPYLIIRGQCEQAINYYREHLGAEVDMLMRFSESPDSQNCPIPEGWENRVMHCSFRIGESNIMASDGNGEDPAIAGAFIALALPAEEDVTRAFAALSQNGQVIMPPEKTFWSPLFGMVTDQFGVGWMVMVAQDCAG</sequence>
<proteinExistence type="predicted"/>
<dbReference type="KEGG" id="pbs:Plabr_4317"/>
<dbReference type="HOGENOM" id="CLU_046006_17_1_0"/>
<dbReference type="InterPro" id="IPR004360">
    <property type="entry name" value="Glyas_Fos-R_dOase_dom"/>
</dbReference>
<gene>
    <name evidence="2" type="ordered locus">Plabr_4317</name>
</gene>
<dbReference type="STRING" id="756272.Plabr_4317"/>
<name>F0SJQ2_RUBBR</name>
<dbReference type="eggNOG" id="COG2764">
    <property type="taxonomic scope" value="Bacteria"/>
</dbReference>
<evidence type="ECO:0000313" key="3">
    <source>
        <dbReference type="Proteomes" id="UP000006860"/>
    </source>
</evidence>
<dbReference type="SUPFAM" id="SSF54593">
    <property type="entry name" value="Glyoxalase/Bleomycin resistance protein/Dihydroxybiphenyl dioxygenase"/>
    <property type="match status" value="1"/>
</dbReference>
<feature type="domain" description="Glyoxalase/fosfomycin resistance/dioxygenase" evidence="1">
    <location>
        <begin position="9"/>
        <end position="133"/>
    </location>
</feature>
<evidence type="ECO:0000259" key="1">
    <source>
        <dbReference type="Pfam" id="PF00903"/>
    </source>
</evidence>
<dbReference type="Gene3D" id="3.10.180.10">
    <property type="entry name" value="2,3-Dihydroxybiphenyl 1,2-Dioxygenase, domain 1"/>
    <property type="match status" value="1"/>
</dbReference>
<dbReference type="CDD" id="cd06588">
    <property type="entry name" value="PhnB_like"/>
    <property type="match status" value="1"/>
</dbReference>
<dbReference type="InterPro" id="IPR029068">
    <property type="entry name" value="Glyas_Bleomycin-R_OHBP_Dase"/>
</dbReference>
<accession>F0SJQ2</accession>
<dbReference type="AlphaFoldDB" id="F0SJQ2"/>
<dbReference type="PANTHER" id="PTHR33990">
    <property type="entry name" value="PROTEIN YJDN-RELATED"/>
    <property type="match status" value="1"/>
</dbReference>
<dbReference type="Proteomes" id="UP000006860">
    <property type="component" value="Chromosome"/>
</dbReference>
<organism evidence="2 3">
    <name type="scientific">Rubinisphaera brasiliensis (strain ATCC 49424 / DSM 5305 / JCM 21570 / IAM 15109 / NBRC 103401 / IFAM 1448)</name>
    <name type="common">Planctomyces brasiliensis</name>
    <dbReference type="NCBI Taxonomy" id="756272"/>
    <lineage>
        <taxon>Bacteria</taxon>
        <taxon>Pseudomonadati</taxon>
        <taxon>Planctomycetota</taxon>
        <taxon>Planctomycetia</taxon>
        <taxon>Planctomycetales</taxon>
        <taxon>Planctomycetaceae</taxon>
        <taxon>Rubinisphaera</taxon>
    </lineage>
</organism>
<evidence type="ECO:0000313" key="2">
    <source>
        <dbReference type="EMBL" id="ADY61890.1"/>
    </source>
</evidence>
<dbReference type="OrthoDB" id="9806473at2"/>
<dbReference type="EMBL" id="CP002546">
    <property type="protein sequence ID" value="ADY61890.1"/>
    <property type="molecule type" value="Genomic_DNA"/>
</dbReference>
<keyword evidence="3" id="KW-1185">Reference proteome</keyword>
<dbReference type="Pfam" id="PF00903">
    <property type="entry name" value="Glyoxalase"/>
    <property type="match status" value="1"/>
</dbReference>
<protein>
    <submittedName>
        <fullName evidence="2">Glyoxalase/bleomycin resistance protein/dioxygenase</fullName>
    </submittedName>
</protein>
<reference evidence="3" key="1">
    <citation type="submission" date="2011-02" db="EMBL/GenBank/DDBJ databases">
        <title>The complete genome of Planctomyces brasiliensis DSM 5305.</title>
        <authorList>
            <person name="Lucas S."/>
            <person name="Copeland A."/>
            <person name="Lapidus A."/>
            <person name="Bruce D."/>
            <person name="Goodwin L."/>
            <person name="Pitluck S."/>
            <person name="Kyrpides N."/>
            <person name="Mavromatis K."/>
            <person name="Pagani I."/>
            <person name="Ivanova N."/>
            <person name="Ovchinnikova G."/>
            <person name="Lu M."/>
            <person name="Detter J.C."/>
            <person name="Han C."/>
            <person name="Land M."/>
            <person name="Hauser L."/>
            <person name="Markowitz V."/>
            <person name="Cheng J.-F."/>
            <person name="Hugenholtz P."/>
            <person name="Woyke T."/>
            <person name="Wu D."/>
            <person name="Tindall B."/>
            <person name="Pomrenke H.G."/>
            <person name="Brambilla E."/>
            <person name="Klenk H.-P."/>
            <person name="Eisen J.A."/>
        </authorList>
    </citation>
    <scope>NUCLEOTIDE SEQUENCE [LARGE SCALE GENOMIC DNA]</scope>
    <source>
        <strain evidence="3">ATCC 49424 / DSM 5305 / JCM 21570 / IAM 15109 / NBRC 103401 / IFAM 1448</strain>
    </source>
</reference>